<dbReference type="EMBL" id="CP016591">
    <property type="protein sequence ID" value="ANY19329.1"/>
    <property type="molecule type" value="Genomic_DNA"/>
</dbReference>
<dbReference type="STRING" id="692370.A6F68_00803"/>
<dbReference type="InterPro" id="IPR012910">
    <property type="entry name" value="Plug_dom"/>
</dbReference>
<dbReference type="Proteomes" id="UP000092932">
    <property type="component" value="Chromosome"/>
</dbReference>
<name>A0A1B2AAZ2_9SPHN</name>
<protein>
    <submittedName>
        <fullName evidence="2">TonB-dependent Receptor Plug Domain protein</fullName>
    </submittedName>
</protein>
<dbReference type="Gene3D" id="2.170.130.10">
    <property type="entry name" value="TonB-dependent receptor, plug domain"/>
    <property type="match status" value="1"/>
</dbReference>
<dbReference type="PANTHER" id="PTHR40980">
    <property type="entry name" value="PLUG DOMAIN-CONTAINING PROTEIN"/>
    <property type="match status" value="1"/>
</dbReference>
<dbReference type="InterPro" id="IPR037066">
    <property type="entry name" value="Plug_dom_sf"/>
</dbReference>
<dbReference type="AlphaFoldDB" id="A0A1B2AAZ2"/>
<organism evidence="2 3">
    <name type="scientific">Tsuneonella dongtanensis</name>
    <dbReference type="NCBI Taxonomy" id="692370"/>
    <lineage>
        <taxon>Bacteria</taxon>
        <taxon>Pseudomonadati</taxon>
        <taxon>Pseudomonadota</taxon>
        <taxon>Alphaproteobacteria</taxon>
        <taxon>Sphingomonadales</taxon>
        <taxon>Erythrobacteraceae</taxon>
        <taxon>Tsuneonella</taxon>
    </lineage>
</organism>
<accession>A0A1B2AAZ2</accession>
<feature type="domain" description="TonB-dependent receptor plug" evidence="1">
    <location>
        <begin position="2"/>
        <end position="84"/>
    </location>
</feature>
<evidence type="ECO:0000313" key="2">
    <source>
        <dbReference type="EMBL" id="ANY19329.1"/>
    </source>
</evidence>
<proteinExistence type="predicted"/>
<evidence type="ECO:0000259" key="1">
    <source>
        <dbReference type="Pfam" id="PF07715"/>
    </source>
</evidence>
<dbReference type="PATRIC" id="fig|692370.5.peg.819"/>
<dbReference type="OrthoDB" id="5476657at2"/>
<dbReference type="SUPFAM" id="SSF56935">
    <property type="entry name" value="Porins"/>
    <property type="match status" value="1"/>
</dbReference>
<evidence type="ECO:0000313" key="3">
    <source>
        <dbReference type="Proteomes" id="UP000092932"/>
    </source>
</evidence>
<reference evidence="2 3" key="1">
    <citation type="submission" date="2016-07" db="EMBL/GenBank/DDBJ databases">
        <title>Complete genome sequence of Altererythrobacter dongtanensis KCTC 22672, a type strain with esterase isolated from tidal flat.</title>
        <authorList>
            <person name="Cheng H."/>
            <person name="Wu Y.-H."/>
            <person name="Zhou P."/>
            <person name="Huo Y.-Y."/>
            <person name="Wang C.-S."/>
            <person name="Xu X.-W."/>
        </authorList>
    </citation>
    <scope>NUCLEOTIDE SEQUENCE [LARGE SCALE GENOMIC DNA]</scope>
    <source>
        <strain evidence="2 3">KCTC 22672</strain>
    </source>
</reference>
<keyword evidence="3" id="KW-1185">Reference proteome</keyword>
<sequence>MAEDIGKLPDITAVESLARITGVQVNYGEGGADGTRVRGLPDLTTTYNGREIFTAQGRAVALQDFPTSGVARIDVYKSATANLVEPGIAGLIDVRSRRPLDFRGDRIAGAIGGAHWYQSQRLGIEANVLVSKRWETGVGDMGLLVEGSYTDINFLDSLRINALNVISKNQPGLGTIYFPAFVNVKYPTADRWRPAVNSSFQWKPNSDLEFYADFLFQGFRGRGNGKNFLVNSGVQANLSNVVLLPDSNLVQSMTAQAGGQTNGNRSVITAKTDTYQAGSGLIYTSGPLRLSGDVAWTDSTYTQKNINFNYQINRPIRDFTFDSDVGEGGGAVLIQDIDLFDPSNYYITALRENGDRNHGRDLQGRLDAFYSLRRGLDQTFRTSARRSRSIRQARRATLRCRMTMHVFAARTAATLTWGRSTRRITTPRSIGILCEAAMRASRCSNAM</sequence>
<keyword evidence="2" id="KW-0675">Receptor</keyword>
<dbReference type="KEGG" id="ado:A6F68_00803"/>
<gene>
    <name evidence="2" type="ORF">A6F68_00803</name>
</gene>
<dbReference type="PANTHER" id="PTHR40980:SF4">
    <property type="entry name" value="TONB-DEPENDENT RECEPTOR-LIKE BETA-BARREL DOMAIN-CONTAINING PROTEIN"/>
    <property type="match status" value="1"/>
</dbReference>
<dbReference type="Pfam" id="PF07715">
    <property type="entry name" value="Plug"/>
    <property type="match status" value="1"/>
</dbReference>